<dbReference type="InterPro" id="IPR011992">
    <property type="entry name" value="EF-hand-dom_pair"/>
</dbReference>
<dbReference type="Proteomes" id="UP000681722">
    <property type="component" value="Unassembled WGS sequence"/>
</dbReference>
<sequence>MGNIFFKRKQGVILTPPPYGYQQQFGTFAQQNPSMVMQQKPVNQQPQPIPMQSQQQFQRISHFSNSTGPIVSSNSRKNDVLLSNLSGWSLDDIENLRQEFNMYANQNGIIDREAFCRLYVASLLHTTWETLQRDAESAFRSFDVNWTGAIDFNRYIITCSHMANDMQNGIRY</sequence>
<evidence type="ECO:0000313" key="4">
    <source>
        <dbReference type="EMBL" id="CAF4436135.1"/>
    </source>
</evidence>
<name>A0A813U5V7_9BILA</name>
<evidence type="ECO:0000313" key="5">
    <source>
        <dbReference type="Proteomes" id="UP000663829"/>
    </source>
</evidence>
<accession>A0A813U5V7</accession>
<dbReference type="SUPFAM" id="SSF47473">
    <property type="entry name" value="EF-hand"/>
    <property type="match status" value="1"/>
</dbReference>
<evidence type="ECO:0000313" key="1">
    <source>
        <dbReference type="EMBL" id="CAF0821544.1"/>
    </source>
</evidence>
<evidence type="ECO:0000313" key="2">
    <source>
        <dbReference type="EMBL" id="CAF1618256.1"/>
    </source>
</evidence>
<dbReference type="EMBL" id="CAJNOK010055110">
    <property type="protein sequence ID" value="CAF1618256.1"/>
    <property type="molecule type" value="Genomic_DNA"/>
</dbReference>
<evidence type="ECO:0000313" key="3">
    <source>
        <dbReference type="EMBL" id="CAF3607999.1"/>
    </source>
</evidence>
<dbReference type="Proteomes" id="UP000663829">
    <property type="component" value="Unassembled WGS sequence"/>
</dbReference>
<dbReference type="EMBL" id="CAJNOQ010000622">
    <property type="protein sequence ID" value="CAF0821544.1"/>
    <property type="molecule type" value="Genomic_DNA"/>
</dbReference>
<proteinExistence type="predicted"/>
<comment type="caution">
    <text evidence="1">The sequence shown here is derived from an EMBL/GenBank/DDBJ whole genome shotgun (WGS) entry which is preliminary data.</text>
</comment>
<dbReference type="Gene3D" id="1.10.238.10">
    <property type="entry name" value="EF-hand"/>
    <property type="match status" value="1"/>
</dbReference>
<dbReference type="Proteomes" id="UP000677228">
    <property type="component" value="Unassembled WGS sequence"/>
</dbReference>
<dbReference type="AlphaFoldDB" id="A0A813U5V7"/>
<dbReference type="EMBL" id="CAJOBC010000622">
    <property type="protein sequence ID" value="CAF3607999.1"/>
    <property type="molecule type" value="Genomic_DNA"/>
</dbReference>
<dbReference type="EMBL" id="CAJOBA010079792">
    <property type="protein sequence ID" value="CAF4436135.1"/>
    <property type="molecule type" value="Genomic_DNA"/>
</dbReference>
<dbReference type="OrthoDB" id="191686at2759"/>
<keyword evidence="5" id="KW-1185">Reference proteome</keyword>
<protein>
    <submittedName>
        <fullName evidence="1">Uncharacterized protein</fullName>
    </submittedName>
</protein>
<reference evidence="1" key="1">
    <citation type="submission" date="2021-02" db="EMBL/GenBank/DDBJ databases">
        <authorList>
            <person name="Nowell W R."/>
        </authorList>
    </citation>
    <scope>NUCLEOTIDE SEQUENCE</scope>
</reference>
<gene>
    <name evidence="1" type="ORF">GPM918_LOCUS4571</name>
    <name evidence="2" type="ORF">OVA965_LOCUS43043</name>
    <name evidence="3" type="ORF">SRO942_LOCUS4572</name>
    <name evidence="4" type="ORF">TMI583_LOCUS45154</name>
</gene>
<organism evidence="1 5">
    <name type="scientific">Didymodactylos carnosus</name>
    <dbReference type="NCBI Taxonomy" id="1234261"/>
    <lineage>
        <taxon>Eukaryota</taxon>
        <taxon>Metazoa</taxon>
        <taxon>Spiralia</taxon>
        <taxon>Gnathifera</taxon>
        <taxon>Rotifera</taxon>
        <taxon>Eurotatoria</taxon>
        <taxon>Bdelloidea</taxon>
        <taxon>Philodinida</taxon>
        <taxon>Philodinidae</taxon>
        <taxon>Didymodactylos</taxon>
    </lineage>
</organism>
<dbReference type="Proteomes" id="UP000682733">
    <property type="component" value="Unassembled WGS sequence"/>
</dbReference>